<accession>A0A6C0H837</accession>
<evidence type="ECO:0000256" key="2">
    <source>
        <dbReference type="SAM" id="Phobius"/>
    </source>
</evidence>
<evidence type="ECO:0000313" key="3">
    <source>
        <dbReference type="EMBL" id="QHT76305.1"/>
    </source>
</evidence>
<feature type="transmembrane region" description="Helical" evidence="2">
    <location>
        <begin position="12"/>
        <end position="36"/>
    </location>
</feature>
<feature type="compositionally biased region" description="Polar residues" evidence="1">
    <location>
        <begin position="76"/>
        <end position="85"/>
    </location>
</feature>
<evidence type="ECO:0000256" key="1">
    <source>
        <dbReference type="SAM" id="MobiDB-lite"/>
    </source>
</evidence>
<reference evidence="3" key="1">
    <citation type="journal article" date="2020" name="Nature">
        <title>Giant virus diversity and host interactions through global metagenomics.</title>
        <authorList>
            <person name="Schulz F."/>
            <person name="Roux S."/>
            <person name="Paez-Espino D."/>
            <person name="Jungbluth S."/>
            <person name="Walsh D.A."/>
            <person name="Denef V.J."/>
            <person name="McMahon K.D."/>
            <person name="Konstantinidis K.T."/>
            <person name="Eloe-Fadrosh E.A."/>
            <person name="Kyrpides N.C."/>
            <person name="Woyke T."/>
        </authorList>
    </citation>
    <scope>NUCLEOTIDE SEQUENCE</scope>
    <source>
        <strain evidence="3">GVMAG-M-3300023179-73</strain>
    </source>
</reference>
<keyword evidence="2" id="KW-0812">Transmembrane</keyword>
<name>A0A6C0H837_9ZZZZ</name>
<keyword evidence="2" id="KW-0472">Membrane</keyword>
<protein>
    <submittedName>
        <fullName evidence="3">Uncharacterized protein</fullName>
    </submittedName>
</protein>
<keyword evidence="2" id="KW-1133">Transmembrane helix</keyword>
<organism evidence="3">
    <name type="scientific">viral metagenome</name>
    <dbReference type="NCBI Taxonomy" id="1070528"/>
    <lineage>
        <taxon>unclassified sequences</taxon>
        <taxon>metagenomes</taxon>
        <taxon>organismal metagenomes</taxon>
    </lineage>
</organism>
<feature type="region of interest" description="Disordered" evidence="1">
    <location>
        <begin position="50"/>
        <end position="85"/>
    </location>
</feature>
<feature type="compositionally biased region" description="Basic and acidic residues" evidence="1">
    <location>
        <begin position="50"/>
        <end position="67"/>
    </location>
</feature>
<sequence length="132" mass="15003">MQWKHQIVTSFITGFGVTSGAISALGIGSAITRYIYLSIYKKKTGILDTHNKSEKEEQPQELHHDTSLEQPKTESICESETSPNIQPYEHKTMDYFDCTKSYGGTYDYKKMGTPVTEAYQEAFLQRMTTTTI</sequence>
<dbReference type="EMBL" id="MN739894">
    <property type="protein sequence ID" value="QHT76305.1"/>
    <property type="molecule type" value="Genomic_DNA"/>
</dbReference>
<dbReference type="AlphaFoldDB" id="A0A6C0H837"/>
<proteinExistence type="predicted"/>